<organism evidence="1 2">
    <name type="scientific">Hypoxylon rubiginosum</name>
    <dbReference type="NCBI Taxonomy" id="110542"/>
    <lineage>
        <taxon>Eukaryota</taxon>
        <taxon>Fungi</taxon>
        <taxon>Dikarya</taxon>
        <taxon>Ascomycota</taxon>
        <taxon>Pezizomycotina</taxon>
        <taxon>Sordariomycetes</taxon>
        <taxon>Xylariomycetidae</taxon>
        <taxon>Xylariales</taxon>
        <taxon>Hypoxylaceae</taxon>
        <taxon>Hypoxylon</taxon>
    </lineage>
</organism>
<proteinExistence type="predicted"/>
<accession>A0ACC0CRN9</accession>
<name>A0ACC0CRN9_9PEZI</name>
<dbReference type="Proteomes" id="UP001497680">
    <property type="component" value="Unassembled WGS sequence"/>
</dbReference>
<evidence type="ECO:0000313" key="1">
    <source>
        <dbReference type="EMBL" id="KAI6082973.1"/>
    </source>
</evidence>
<protein>
    <submittedName>
        <fullName evidence="1">Uncharacterized protein</fullName>
    </submittedName>
</protein>
<dbReference type="EMBL" id="MU394360">
    <property type="protein sequence ID" value="KAI6082973.1"/>
    <property type="molecule type" value="Genomic_DNA"/>
</dbReference>
<sequence>MAARAFGLEKAPVTLAECSVKTAHIIDNSTKEDHSGKFFNETIDCFLPW</sequence>
<reference evidence="1 2" key="1">
    <citation type="journal article" date="2022" name="New Phytol.">
        <title>Ecological generalism drives hyperdiversity of secondary metabolite gene clusters in xylarialean endophytes.</title>
        <authorList>
            <person name="Franco M.E.E."/>
            <person name="Wisecaver J.H."/>
            <person name="Arnold A.E."/>
            <person name="Ju Y.M."/>
            <person name="Slot J.C."/>
            <person name="Ahrendt S."/>
            <person name="Moore L.P."/>
            <person name="Eastman K.E."/>
            <person name="Scott K."/>
            <person name="Konkel Z."/>
            <person name="Mondo S.J."/>
            <person name="Kuo A."/>
            <person name="Hayes R.D."/>
            <person name="Haridas S."/>
            <person name="Andreopoulos B."/>
            <person name="Riley R."/>
            <person name="LaButti K."/>
            <person name="Pangilinan J."/>
            <person name="Lipzen A."/>
            <person name="Amirebrahimi M."/>
            <person name="Yan J."/>
            <person name="Adam C."/>
            <person name="Keymanesh K."/>
            <person name="Ng V."/>
            <person name="Louie K."/>
            <person name="Northen T."/>
            <person name="Drula E."/>
            <person name="Henrissat B."/>
            <person name="Hsieh H.M."/>
            <person name="Youens-Clark K."/>
            <person name="Lutzoni F."/>
            <person name="Miadlikowska J."/>
            <person name="Eastwood D.C."/>
            <person name="Hamelin R.C."/>
            <person name="Grigoriev I.V."/>
            <person name="U'Ren J.M."/>
        </authorList>
    </citation>
    <scope>NUCLEOTIDE SEQUENCE [LARGE SCALE GENOMIC DNA]</scope>
    <source>
        <strain evidence="1 2">ER1909</strain>
    </source>
</reference>
<keyword evidence="2" id="KW-1185">Reference proteome</keyword>
<comment type="caution">
    <text evidence="1">The sequence shown here is derived from an EMBL/GenBank/DDBJ whole genome shotgun (WGS) entry which is preliminary data.</text>
</comment>
<evidence type="ECO:0000313" key="2">
    <source>
        <dbReference type="Proteomes" id="UP001497680"/>
    </source>
</evidence>
<gene>
    <name evidence="1" type="ORF">F4821DRAFT_263436</name>
</gene>